<reference evidence="4 5" key="1">
    <citation type="journal article" date="2019" name="Nat. Med.">
        <title>A library of human gut bacterial isolates paired with longitudinal multiomics data enables mechanistic microbiome research.</title>
        <authorList>
            <person name="Poyet M."/>
            <person name="Groussin M."/>
            <person name="Gibbons S.M."/>
            <person name="Avila-Pacheco J."/>
            <person name="Jiang X."/>
            <person name="Kearney S.M."/>
            <person name="Perrotta A.R."/>
            <person name="Berdy B."/>
            <person name="Zhao S."/>
            <person name="Lieberman T.D."/>
            <person name="Swanson P.K."/>
            <person name="Smith M."/>
            <person name="Roesemann S."/>
            <person name="Alexander J.E."/>
            <person name="Rich S.A."/>
            <person name="Livny J."/>
            <person name="Vlamakis H."/>
            <person name="Clish C."/>
            <person name="Bullock K."/>
            <person name="Deik A."/>
            <person name="Scott J."/>
            <person name="Pierce K.A."/>
            <person name="Xavier R.J."/>
            <person name="Alm E.J."/>
        </authorList>
    </citation>
    <scope>NUCLEOTIDE SEQUENCE [LARGE SCALE GENOMIC DNA]</scope>
    <source>
        <strain evidence="4 5">BIOML-A1</strain>
    </source>
</reference>
<comment type="function">
    <text evidence="2">May play the central regulatory role in sporulation. It may be an element of the effector pathway responsible for the activation of sporulation genes in response to nutritional stress. Spo0A may act in concert with spo0H (a sigma factor) to control the expression of some genes that are critical to the sporulation process.</text>
</comment>
<dbReference type="GO" id="GO:0003677">
    <property type="term" value="F:DNA binding"/>
    <property type="evidence" value="ECO:0007669"/>
    <property type="project" value="InterPro"/>
</dbReference>
<dbReference type="EMBL" id="WKRD01000001">
    <property type="protein sequence ID" value="MSC56200.1"/>
    <property type="molecule type" value="Genomic_DNA"/>
</dbReference>
<dbReference type="InterPro" id="IPR011006">
    <property type="entry name" value="CheY-like_superfamily"/>
</dbReference>
<accession>A0A7C9H001</accession>
<dbReference type="InterPro" id="IPR001789">
    <property type="entry name" value="Sig_transdc_resp-reg_receiver"/>
</dbReference>
<dbReference type="Pfam" id="PF04397">
    <property type="entry name" value="LytTR"/>
    <property type="match status" value="1"/>
</dbReference>
<comment type="caution">
    <text evidence="4">The sequence shown here is derived from an EMBL/GenBank/DDBJ whole genome shotgun (WGS) entry which is preliminary data.</text>
</comment>
<dbReference type="PROSITE" id="PS50930">
    <property type="entry name" value="HTH_LYTTR"/>
    <property type="match status" value="1"/>
</dbReference>
<feature type="domain" description="HTH LytTR-type" evidence="3">
    <location>
        <begin position="134"/>
        <end position="233"/>
    </location>
</feature>
<dbReference type="Gene3D" id="2.40.50.1020">
    <property type="entry name" value="LytTr DNA-binding domain"/>
    <property type="match status" value="1"/>
</dbReference>
<proteinExistence type="predicted"/>
<evidence type="ECO:0000313" key="5">
    <source>
        <dbReference type="Proteomes" id="UP000481964"/>
    </source>
</evidence>
<organism evidence="4 5">
    <name type="scientific">Lachnospira eligens</name>
    <dbReference type="NCBI Taxonomy" id="39485"/>
    <lineage>
        <taxon>Bacteria</taxon>
        <taxon>Bacillati</taxon>
        <taxon>Bacillota</taxon>
        <taxon>Clostridia</taxon>
        <taxon>Lachnospirales</taxon>
        <taxon>Lachnospiraceae</taxon>
        <taxon>Lachnospira</taxon>
    </lineage>
</organism>
<evidence type="ECO:0000259" key="3">
    <source>
        <dbReference type="PROSITE" id="PS50930"/>
    </source>
</evidence>
<evidence type="ECO:0000256" key="1">
    <source>
        <dbReference type="ARBA" id="ARBA00018672"/>
    </source>
</evidence>
<dbReference type="SUPFAM" id="SSF52172">
    <property type="entry name" value="CheY-like"/>
    <property type="match status" value="1"/>
</dbReference>
<evidence type="ECO:0000313" key="4">
    <source>
        <dbReference type="EMBL" id="MSC56200.1"/>
    </source>
</evidence>
<sequence length="237" mass="27662">MIKIAICDDDIDFMDKYDERIIDIFNKCTMGDETYSVVRYHSGKELLDNYKKDGADIFLLDIDLGDCKGYEVGRELTFRESDPAIIYITGYSENVYNAFVGRPIGFVQKKCLESDLEKFVYDAVYHVRKRAQRVEITGKDRKYELAADEIVVFEVYDHELKITLKDGEKILSGSLHTYEEKLEEYGFIKISRSVMLNPRYIKNISGDEAVMINGSICKISRSRRKNVRREYELCTRR</sequence>
<dbReference type="RefSeq" id="WP_022099178.1">
    <property type="nucleotide sequence ID" value="NZ_DAWDOS010000014.1"/>
</dbReference>
<protein>
    <recommendedName>
        <fullName evidence="1">Stage 0 sporulation protein A homolog</fullName>
    </recommendedName>
</protein>
<dbReference type="InterPro" id="IPR046947">
    <property type="entry name" value="LytR-like"/>
</dbReference>
<dbReference type="Gene3D" id="3.40.50.2300">
    <property type="match status" value="1"/>
</dbReference>
<dbReference type="PANTHER" id="PTHR37299:SF1">
    <property type="entry name" value="STAGE 0 SPORULATION PROTEIN A HOMOLOG"/>
    <property type="match status" value="1"/>
</dbReference>
<dbReference type="AlphaFoldDB" id="A0A7C9H001"/>
<dbReference type="Pfam" id="PF00072">
    <property type="entry name" value="Response_reg"/>
    <property type="match status" value="1"/>
</dbReference>
<gene>
    <name evidence="4" type="ORF">GKE48_01840</name>
</gene>
<dbReference type="InterPro" id="IPR007492">
    <property type="entry name" value="LytTR_DNA-bd_dom"/>
</dbReference>
<dbReference type="GO" id="GO:0000156">
    <property type="term" value="F:phosphorelay response regulator activity"/>
    <property type="evidence" value="ECO:0007669"/>
    <property type="project" value="InterPro"/>
</dbReference>
<name>A0A7C9H001_9FIRM</name>
<dbReference type="SMART" id="SM00850">
    <property type="entry name" value="LytTR"/>
    <property type="match status" value="1"/>
</dbReference>
<dbReference type="Proteomes" id="UP000481964">
    <property type="component" value="Unassembled WGS sequence"/>
</dbReference>
<evidence type="ECO:0000256" key="2">
    <source>
        <dbReference type="ARBA" id="ARBA00024867"/>
    </source>
</evidence>
<dbReference type="PANTHER" id="PTHR37299">
    <property type="entry name" value="TRANSCRIPTIONAL REGULATOR-RELATED"/>
    <property type="match status" value="1"/>
</dbReference>